<organism evidence="4 8">
    <name type="scientific">Acinetobacter haemolyticus</name>
    <dbReference type="NCBI Taxonomy" id="29430"/>
    <lineage>
        <taxon>Bacteria</taxon>
        <taxon>Pseudomonadati</taxon>
        <taxon>Pseudomonadota</taxon>
        <taxon>Gammaproteobacteria</taxon>
        <taxon>Moraxellales</taxon>
        <taxon>Moraxellaceae</taxon>
        <taxon>Acinetobacter</taxon>
    </lineage>
</organism>
<evidence type="ECO:0000313" key="6">
    <source>
        <dbReference type="EMBL" id="QHI14654.1"/>
    </source>
</evidence>
<proteinExistence type="predicted"/>
<dbReference type="InterPro" id="IPR040836">
    <property type="entry name" value="SAVED"/>
</dbReference>
<dbReference type="InterPro" id="IPR025382">
    <property type="entry name" value="Cap4-like_endonuclease_dom"/>
</dbReference>
<reference evidence="5 7" key="2">
    <citation type="submission" date="2019-03" db="EMBL/GenBank/DDBJ databases">
        <title>Complete genome sequence of two outbreak-associated Acinetobacter haemolyticus strains.</title>
        <authorList>
            <person name="Bai L."/>
            <person name="Zhang S.-C."/>
            <person name="Deng Y."/>
            <person name="Song C.-C."/>
            <person name="Kang G.-B."/>
            <person name="Dong Y."/>
            <person name="Wang Y."/>
            <person name="Gao F."/>
            <person name="Huang H."/>
        </authorList>
    </citation>
    <scope>NUCLEOTIDE SEQUENCE [LARGE SCALE GENOMIC DNA]</scope>
    <source>
        <strain evidence="5 7">TJR01</strain>
    </source>
</reference>
<evidence type="ECO:0000313" key="4">
    <source>
        <dbReference type="EMBL" id="NAR73164.1"/>
    </source>
</evidence>
<dbReference type="GO" id="GO:0004518">
    <property type="term" value="F:nuclease activity"/>
    <property type="evidence" value="ECO:0007669"/>
    <property type="project" value="InterPro"/>
</dbReference>
<dbReference type="Proteomes" id="UP000294395">
    <property type="component" value="Chromosome"/>
</dbReference>
<reference evidence="4 8" key="3">
    <citation type="submission" date="2019-12" db="EMBL/GenBank/DDBJ databases">
        <title>Acinetobacter haemolyticus comparative genomics.</title>
        <authorList>
            <person name="Castro-Jaimes S."/>
            <person name="Bello-Lopez E."/>
            <person name="Velazquez-Acosta C."/>
            <person name="Volkow-Fernandez P."/>
            <person name="Lozano-Zarain P."/>
            <person name="Castillo Ramirez S."/>
            <person name="Cevallos M.A."/>
        </authorList>
    </citation>
    <scope>NUCLEOTIDE SEQUENCE [LARGE SCALE GENOMIC DNA]</scope>
    <source>
        <strain evidence="4 8">AN10</strain>
    </source>
</reference>
<keyword evidence="1" id="KW-0175">Coiled coil</keyword>
<dbReference type="Proteomes" id="UP000463868">
    <property type="component" value="Chromosome"/>
</dbReference>
<dbReference type="Pfam" id="PF18145">
    <property type="entry name" value="SAVED"/>
    <property type="match status" value="1"/>
</dbReference>
<evidence type="ECO:0000313" key="9">
    <source>
        <dbReference type="Proteomes" id="UP000463868"/>
    </source>
</evidence>
<feature type="domain" description="CD-NTase associated protein 4-like DNA endonuclease" evidence="2">
    <location>
        <begin position="11"/>
        <end position="210"/>
    </location>
</feature>
<dbReference type="Proteomes" id="UP000451048">
    <property type="component" value="Unassembled WGS sequence"/>
</dbReference>
<dbReference type="NCBIfam" id="NF033611">
    <property type="entry name" value="SAVED"/>
    <property type="match status" value="1"/>
</dbReference>
<evidence type="ECO:0000313" key="8">
    <source>
        <dbReference type="Proteomes" id="UP000451048"/>
    </source>
</evidence>
<accession>A0A2K8Q0D2</accession>
<reference evidence="6 9" key="1">
    <citation type="submission" date="2018-08" db="EMBL/GenBank/DDBJ databases">
        <title>Analysis of the genomic diversity of Mexican Acinetobacter haemolyticus clinical isolates.</title>
        <authorList>
            <person name="Castro-Jaimes S."/>
            <person name="Cevallos M.A."/>
        </authorList>
    </citation>
    <scope>NUCLEOTIDE SEQUENCE [LARGE SCALE GENOMIC DNA]</scope>
    <source>
        <strain evidence="6 9">AN43</strain>
    </source>
</reference>
<sequence>MSASLLEKQSTGGAIARVGFDYQDAFVLKNLPLWLSESAFSHIVSESIGDVEVCYFSSEKDFQRVMYEAKNHSLTSTDFWKEIKRFKEAFDIPSSEYTRFSLVCPLYTSTLHPFLAQIERIRGVGSSYSADSVILQKSRQDIIQWCSDKGFETSLAEFALDHVDFLSFNAEDSDSVFIGEIEEKLSNIELTTRKAKQLRDQFKKLISRSSFGPIHRKDFENFICHALEEDRSQWLSDPIKINLSTSTSQYQDLNLDIRDFNGPDRAQKTSSDWNNLIKKAVSIGDFIHSSGDRRTLLIDGKQRMSTACMLGYVFSATRNFLLEIEHNGLAYRTDDHKQKEGQFFNKIAPVELQGETEAIVTIGFPTAIGKDIDSTINEVKSLPRLNLESSYAIDNMETLNLAVREAKSALVSFKSENKLSKLHLFIKAPSVFAMVLGHRLNGVCDIQLYDWVDGQYIPTAELSI</sequence>
<dbReference type="EMBL" id="CP038009">
    <property type="protein sequence ID" value="QBQ17425.1"/>
    <property type="molecule type" value="Genomic_DNA"/>
</dbReference>
<dbReference type="RefSeq" id="WP_023187982.1">
    <property type="nucleotide sequence ID" value="NZ_BKQF01000006.1"/>
</dbReference>
<evidence type="ECO:0000259" key="2">
    <source>
        <dbReference type="Pfam" id="PF14130"/>
    </source>
</evidence>
<feature type="coiled-coil region" evidence="1">
    <location>
        <begin position="181"/>
        <end position="208"/>
    </location>
</feature>
<gene>
    <name evidence="6" type="ORF">AhaeAN43_15480</name>
    <name evidence="5" type="ORF">AHTJR_14600</name>
    <name evidence="4" type="ORF">GPS52_06580</name>
</gene>
<dbReference type="EMBL" id="CP031976">
    <property type="protein sequence ID" value="QHI14654.1"/>
    <property type="molecule type" value="Genomic_DNA"/>
</dbReference>
<evidence type="ECO:0000259" key="3">
    <source>
        <dbReference type="Pfam" id="PF18145"/>
    </source>
</evidence>
<evidence type="ECO:0000313" key="5">
    <source>
        <dbReference type="EMBL" id="QBQ17425.1"/>
    </source>
</evidence>
<dbReference type="EMBL" id="WTTO01000013">
    <property type="protein sequence ID" value="NAR73164.1"/>
    <property type="molecule type" value="Genomic_DNA"/>
</dbReference>
<name>A0A2K8Q0D2_ACIHA</name>
<evidence type="ECO:0000256" key="1">
    <source>
        <dbReference type="SAM" id="Coils"/>
    </source>
</evidence>
<feature type="domain" description="SMODS-associated and fused to various effectors" evidence="3">
    <location>
        <begin position="285"/>
        <end position="461"/>
    </location>
</feature>
<evidence type="ECO:0000313" key="7">
    <source>
        <dbReference type="Proteomes" id="UP000294395"/>
    </source>
</evidence>
<dbReference type="AlphaFoldDB" id="A0A2K8Q0D2"/>
<protein>
    <submittedName>
        <fullName evidence="4">SAVED domain-containing protein</fullName>
    </submittedName>
</protein>
<dbReference type="Pfam" id="PF14130">
    <property type="entry name" value="Cap4_nuclease"/>
    <property type="match status" value="1"/>
</dbReference>